<dbReference type="AlphaFoldDB" id="A0A8S4QZR0"/>
<comment type="caution">
    <text evidence="1">The sequence shown here is derived from an EMBL/GenBank/DDBJ whole genome shotgun (WGS) entry which is preliminary data.</text>
</comment>
<organism evidence="1 2">
    <name type="scientific">Pararge aegeria aegeria</name>
    <dbReference type="NCBI Taxonomy" id="348720"/>
    <lineage>
        <taxon>Eukaryota</taxon>
        <taxon>Metazoa</taxon>
        <taxon>Ecdysozoa</taxon>
        <taxon>Arthropoda</taxon>
        <taxon>Hexapoda</taxon>
        <taxon>Insecta</taxon>
        <taxon>Pterygota</taxon>
        <taxon>Neoptera</taxon>
        <taxon>Endopterygota</taxon>
        <taxon>Lepidoptera</taxon>
        <taxon>Glossata</taxon>
        <taxon>Ditrysia</taxon>
        <taxon>Papilionoidea</taxon>
        <taxon>Nymphalidae</taxon>
        <taxon>Satyrinae</taxon>
        <taxon>Satyrini</taxon>
        <taxon>Parargina</taxon>
        <taxon>Pararge</taxon>
    </lineage>
</organism>
<reference evidence="1" key="1">
    <citation type="submission" date="2022-03" db="EMBL/GenBank/DDBJ databases">
        <authorList>
            <person name="Lindestad O."/>
        </authorList>
    </citation>
    <scope>NUCLEOTIDE SEQUENCE</scope>
</reference>
<dbReference type="Proteomes" id="UP000838756">
    <property type="component" value="Unassembled WGS sequence"/>
</dbReference>
<evidence type="ECO:0000313" key="1">
    <source>
        <dbReference type="EMBL" id="CAH2220309.1"/>
    </source>
</evidence>
<dbReference type="OrthoDB" id="7920740at2759"/>
<gene>
    <name evidence="1" type="primary">jg25399</name>
    <name evidence="1" type="ORF">PAEG_LOCUS6574</name>
</gene>
<evidence type="ECO:0000313" key="2">
    <source>
        <dbReference type="Proteomes" id="UP000838756"/>
    </source>
</evidence>
<accession>A0A8S4QZR0</accession>
<protein>
    <submittedName>
        <fullName evidence="1">Jg25399 protein</fullName>
    </submittedName>
</protein>
<dbReference type="EMBL" id="CAKXAJ010020069">
    <property type="protein sequence ID" value="CAH2220309.1"/>
    <property type="molecule type" value="Genomic_DNA"/>
</dbReference>
<proteinExistence type="predicted"/>
<keyword evidence="2" id="KW-1185">Reference proteome</keyword>
<name>A0A8S4QZR0_9NEOP</name>
<sequence length="92" mass="10411">MTTNYIASVPKIKGRENYDEWSFAADNLLVLEGMDIYIKPTPNFEVKPVDDAKTKAKLVLTIDPSLYVHVKNTKSSAELWTTLKTMCSVFKP</sequence>